<evidence type="ECO:0000313" key="2">
    <source>
        <dbReference type="Proteomes" id="UP000646478"/>
    </source>
</evidence>
<reference evidence="1" key="1">
    <citation type="journal article" date="2014" name="Int. J. Syst. Evol. Microbiol.">
        <title>Complete genome sequence of Corynebacterium casei LMG S-19264T (=DSM 44701T), isolated from a smear-ripened cheese.</title>
        <authorList>
            <consortium name="US DOE Joint Genome Institute (JGI-PGF)"/>
            <person name="Walter F."/>
            <person name="Albersmeier A."/>
            <person name="Kalinowski J."/>
            <person name="Ruckert C."/>
        </authorList>
    </citation>
    <scope>NUCLEOTIDE SEQUENCE</scope>
    <source>
        <strain evidence="1">CGMCC 1.15082</strain>
    </source>
</reference>
<dbReference type="AlphaFoldDB" id="A0A916S540"/>
<organism evidence="1 2">
    <name type="scientific">Brucella endophytica</name>
    <dbReference type="NCBI Taxonomy" id="1963359"/>
    <lineage>
        <taxon>Bacteria</taxon>
        <taxon>Pseudomonadati</taxon>
        <taxon>Pseudomonadota</taxon>
        <taxon>Alphaproteobacteria</taxon>
        <taxon>Hyphomicrobiales</taxon>
        <taxon>Brucellaceae</taxon>
        <taxon>Brucella/Ochrobactrum group</taxon>
        <taxon>Brucella</taxon>
    </lineage>
</organism>
<dbReference type="Gene3D" id="3.40.390.10">
    <property type="entry name" value="Collagenase (Catalytic Domain)"/>
    <property type="match status" value="1"/>
</dbReference>
<protein>
    <submittedName>
        <fullName evidence="1">Uncharacterized protein</fullName>
    </submittedName>
</protein>
<dbReference type="InterPro" id="IPR024079">
    <property type="entry name" value="MetalloPept_cat_dom_sf"/>
</dbReference>
<keyword evidence="2" id="KW-1185">Reference proteome</keyword>
<accession>A0A916S540</accession>
<name>A0A916S540_9HYPH</name>
<dbReference type="Proteomes" id="UP000646478">
    <property type="component" value="Unassembled WGS sequence"/>
</dbReference>
<proteinExistence type="predicted"/>
<sequence>METNAQNADVKVYYMKSAMSGRQLYNAGVAYGGTIVYGVQPGRSLVTFSVQGHGQFTVDMIATNVLNRVGTVLNGIFGHLLPMQPWVQGGPVDNFRVRTGNVEQWATSGDEAITFPTDMITNMWGQATPGKTLVTVATTINLNNVETQSLMTSFGSNNIQQVVEKYLYSILMHEFLHGFGLTHNSTPDMPQTPVYQFNLNFTDHNQIMHRVQNVYDGIDYLEDLRNSLGRPVQEADILPSTGEMHTLMNLLNNCVPPLEAAISAKDQCYTDVTKSGVTNYINPALPPTYISIN</sequence>
<comment type="caution">
    <text evidence="1">The sequence shown here is derived from an EMBL/GenBank/DDBJ whole genome shotgun (WGS) entry which is preliminary data.</text>
</comment>
<gene>
    <name evidence="1" type="ORF">GCM10011491_10240</name>
</gene>
<reference evidence="1" key="2">
    <citation type="submission" date="2020-09" db="EMBL/GenBank/DDBJ databases">
        <authorList>
            <person name="Sun Q."/>
            <person name="Zhou Y."/>
        </authorList>
    </citation>
    <scope>NUCLEOTIDE SEQUENCE</scope>
    <source>
        <strain evidence="1">CGMCC 1.15082</strain>
    </source>
</reference>
<dbReference type="EMBL" id="BMHH01000003">
    <property type="protein sequence ID" value="GGA84649.1"/>
    <property type="molecule type" value="Genomic_DNA"/>
</dbReference>
<dbReference type="GO" id="GO:0008237">
    <property type="term" value="F:metallopeptidase activity"/>
    <property type="evidence" value="ECO:0007669"/>
    <property type="project" value="InterPro"/>
</dbReference>
<dbReference type="SUPFAM" id="SSF55486">
    <property type="entry name" value="Metalloproteases ('zincins'), catalytic domain"/>
    <property type="match status" value="1"/>
</dbReference>
<evidence type="ECO:0000313" key="1">
    <source>
        <dbReference type="EMBL" id="GGA84649.1"/>
    </source>
</evidence>